<dbReference type="Gene3D" id="3.30.1490.480">
    <property type="entry name" value="Endolytic murein transglycosylase"/>
    <property type="match status" value="1"/>
</dbReference>
<dbReference type="PROSITE" id="PS51257">
    <property type="entry name" value="PROKAR_LIPOPROTEIN"/>
    <property type="match status" value="1"/>
</dbReference>
<evidence type="ECO:0000313" key="8">
    <source>
        <dbReference type="EMBL" id="MCY9594724.1"/>
    </source>
</evidence>
<name>A0A410X1U5_9BACL</name>
<comment type="similarity">
    <text evidence="7">Belongs to the transglycosylase MltG family.</text>
</comment>
<dbReference type="Gene3D" id="3.30.160.60">
    <property type="entry name" value="Classic Zinc Finger"/>
    <property type="match status" value="1"/>
</dbReference>
<evidence type="ECO:0000313" key="11">
    <source>
        <dbReference type="Proteomes" id="UP001527202"/>
    </source>
</evidence>
<dbReference type="GO" id="GO:0071555">
    <property type="term" value="P:cell wall organization"/>
    <property type="evidence" value="ECO:0007669"/>
    <property type="project" value="UniProtKB-KW"/>
</dbReference>
<evidence type="ECO:0000313" key="10">
    <source>
        <dbReference type="Proteomes" id="UP000288943"/>
    </source>
</evidence>
<keyword evidence="2 7" id="KW-0812">Transmembrane</keyword>
<dbReference type="RefSeq" id="WP_042230351.1">
    <property type="nucleotide sequence ID" value="NZ_CP026520.1"/>
</dbReference>
<reference evidence="8 11" key="2">
    <citation type="submission" date="2022-05" db="EMBL/GenBank/DDBJ databases">
        <title>Genome Sequencing of Bee-Associated Microbes.</title>
        <authorList>
            <person name="Dunlap C."/>
        </authorList>
    </citation>
    <scope>NUCLEOTIDE SEQUENCE [LARGE SCALE GENOMIC DNA]</scope>
    <source>
        <strain evidence="8 11">NRRL B-23120</strain>
    </source>
</reference>
<dbReference type="EMBL" id="JAMDMJ010000003">
    <property type="protein sequence ID" value="MCY9594724.1"/>
    <property type="molecule type" value="Genomic_DNA"/>
</dbReference>
<evidence type="ECO:0000256" key="1">
    <source>
        <dbReference type="ARBA" id="ARBA00022475"/>
    </source>
</evidence>
<dbReference type="KEGG" id="pchi:PC41400_24055"/>
<dbReference type="PANTHER" id="PTHR30518:SF2">
    <property type="entry name" value="ENDOLYTIC MUREIN TRANSGLYCOSYLASE"/>
    <property type="match status" value="1"/>
</dbReference>
<dbReference type="CDD" id="cd08010">
    <property type="entry name" value="MltG_like"/>
    <property type="match status" value="1"/>
</dbReference>
<comment type="catalytic activity">
    <reaction evidence="7">
        <text>a peptidoglycan chain = a peptidoglycan chain with N-acetyl-1,6-anhydromuramyl-[peptide] at the reducing end + a peptidoglycan chain with N-acetylglucosamine at the non-reducing end.</text>
        <dbReference type="EC" id="4.2.2.29"/>
    </reaction>
</comment>
<dbReference type="EC" id="4.2.2.29" evidence="7"/>
<evidence type="ECO:0000256" key="4">
    <source>
        <dbReference type="ARBA" id="ARBA00023136"/>
    </source>
</evidence>
<sequence>MHRPKSRIKRLMTGLLVIVLLLAGCAAAAAYYIRGELQPTSASGQEKKVEIVSGDGMKNIASKLEREGLIRNASVFMYYLKWKNEGGRFQAGEYAMKPGIGTDEIIAMLNNGQTVKANRLTIPEGYTVTQIADKVGQHDGMEASAFVKATEAYKPAVGEELLAGIPADTKLKHRLEGYLFPDTYDIPKDATEQKMITLMVDQLDKRLQSLPADWKDKLKASGLTFHQMMTIASLIEREVVVDEERPLVASVIYNRLKIKQPLQIDATVQYALGKQKERLLESDLKIESPYNTYKNPGLPPGPIASPSLASIKAALYPAESKYFYYVTKKDGSQGHLFGETYAQHLANIEKSKQTEKNAK</sequence>
<keyword evidence="3 7" id="KW-1133">Transmembrane helix</keyword>
<dbReference type="NCBIfam" id="TIGR00247">
    <property type="entry name" value="endolytic transglycosylase MltG"/>
    <property type="match status" value="1"/>
</dbReference>
<dbReference type="Pfam" id="PF02618">
    <property type="entry name" value="YceG"/>
    <property type="match status" value="1"/>
</dbReference>
<accession>A0A410X1U5</accession>
<dbReference type="GO" id="GO:0009252">
    <property type="term" value="P:peptidoglycan biosynthetic process"/>
    <property type="evidence" value="ECO:0007669"/>
    <property type="project" value="UniProtKB-UniRule"/>
</dbReference>
<dbReference type="GO" id="GO:0005886">
    <property type="term" value="C:plasma membrane"/>
    <property type="evidence" value="ECO:0007669"/>
    <property type="project" value="UniProtKB-UniRule"/>
</dbReference>
<feature type="site" description="Important for catalytic activity" evidence="7">
    <location>
        <position position="238"/>
    </location>
</feature>
<evidence type="ECO:0000313" key="9">
    <source>
        <dbReference type="EMBL" id="QAV20584.1"/>
    </source>
</evidence>
<dbReference type="Proteomes" id="UP000288943">
    <property type="component" value="Chromosome"/>
</dbReference>
<keyword evidence="5 7" id="KW-0456">Lyase</keyword>
<dbReference type="EMBL" id="CP026520">
    <property type="protein sequence ID" value="QAV20584.1"/>
    <property type="molecule type" value="Genomic_DNA"/>
</dbReference>
<dbReference type="AlphaFoldDB" id="A0A410X1U5"/>
<reference evidence="9 10" key="1">
    <citation type="submission" date="2018-01" db="EMBL/GenBank/DDBJ databases">
        <title>The whole genome sequencing and assembly of Paenibacillus chitinolyticus KCCM 41400 strain.</title>
        <authorList>
            <person name="Kim J.-Y."/>
            <person name="Park M.-K."/>
            <person name="Lee Y.-J."/>
            <person name="Yi H."/>
            <person name="Bahn Y.-S."/>
            <person name="Kim J.F."/>
            <person name="Lee D.-W."/>
        </authorList>
    </citation>
    <scope>NUCLEOTIDE SEQUENCE [LARGE SCALE GENOMIC DNA]</scope>
    <source>
        <strain evidence="9 10">KCCM 41400</strain>
    </source>
</reference>
<gene>
    <name evidence="7 8" type="primary">mltG</name>
    <name evidence="8" type="ORF">M5X16_02925</name>
    <name evidence="9" type="ORF">PC41400_24055</name>
</gene>
<keyword evidence="4 7" id="KW-0472">Membrane</keyword>
<dbReference type="GO" id="GO:0008932">
    <property type="term" value="F:lytic endotransglycosylase activity"/>
    <property type="evidence" value="ECO:0007669"/>
    <property type="project" value="UniProtKB-UniRule"/>
</dbReference>
<evidence type="ECO:0000256" key="5">
    <source>
        <dbReference type="ARBA" id="ARBA00023239"/>
    </source>
</evidence>
<dbReference type="InterPro" id="IPR003770">
    <property type="entry name" value="MLTG-like"/>
</dbReference>
<evidence type="ECO:0000256" key="3">
    <source>
        <dbReference type="ARBA" id="ARBA00022989"/>
    </source>
</evidence>
<dbReference type="OrthoDB" id="9814591at2"/>
<dbReference type="PANTHER" id="PTHR30518">
    <property type="entry name" value="ENDOLYTIC MUREIN TRANSGLYCOSYLASE"/>
    <property type="match status" value="1"/>
</dbReference>
<evidence type="ECO:0000256" key="7">
    <source>
        <dbReference type="HAMAP-Rule" id="MF_02065"/>
    </source>
</evidence>
<dbReference type="Proteomes" id="UP001527202">
    <property type="component" value="Unassembled WGS sequence"/>
</dbReference>
<dbReference type="GeneID" id="95377872"/>
<comment type="function">
    <text evidence="7">Functions as a peptidoglycan terminase that cleaves nascent peptidoglycan strands endolytically to terminate their elongation.</text>
</comment>
<keyword evidence="11" id="KW-1185">Reference proteome</keyword>
<keyword evidence="1 7" id="KW-1003">Cell membrane</keyword>
<proteinExistence type="inferred from homology"/>
<evidence type="ECO:0000256" key="6">
    <source>
        <dbReference type="ARBA" id="ARBA00023316"/>
    </source>
</evidence>
<protein>
    <recommendedName>
        <fullName evidence="7">Endolytic murein transglycosylase</fullName>
        <ecNumber evidence="7">4.2.2.29</ecNumber>
    </recommendedName>
    <alternativeName>
        <fullName evidence="7">Peptidoglycan lytic transglycosylase</fullName>
    </alternativeName>
    <alternativeName>
        <fullName evidence="7">Peptidoglycan polymerization terminase</fullName>
    </alternativeName>
</protein>
<evidence type="ECO:0000256" key="2">
    <source>
        <dbReference type="ARBA" id="ARBA00022692"/>
    </source>
</evidence>
<keyword evidence="6 7" id="KW-0961">Cell wall biogenesis/degradation</keyword>
<organism evidence="9 10">
    <name type="scientific">Paenibacillus chitinolyticus</name>
    <dbReference type="NCBI Taxonomy" id="79263"/>
    <lineage>
        <taxon>Bacteria</taxon>
        <taxon>Bacillati</taxon>
        <taxon>Bacillota</taxon>
        <taxon>Bacilli</taxon>
        <taxon>Bacillales</taxon>
        <taxon>Paenibacillaceae</taxon>
        <taxon>Paenibacillus</taxon>
    </lineage>
</organism>
<dbReference type="HAMAP" id="MF_02065">
    <property type="entry name" value="MltG"/>
    <property type="match status" value="1"/>
</dbReference>